<reference evidence="3" key="1">
    <citation type="submission" date="2016-02" db="EMBL/GenBank/DDBJ databases">
        <authorList>
            <person name="Holder M.E."/>
            <person name="Ajami N.J."/>
            <person name="Petrosino J.F."/>
        </authorList>
    </citation>
    <scope>NUCLEOTIDE SEQUENCE [LARGE SCALE GENOMIC DNA]</scope>
    <source>
        <strain evidence="3">DSM 12838</strain>
    </source>
</reference>
<feature type="signal peptide" evidence="1">
    <location>
        <begin position="1"/>
        <end position="19"/>
    </location>
</feature>
<keyword evidence="3" id="KW-1185">Reference proteome</keyword>
<proteinExistence type="predicted"/>
<dbReference type="KEGG" id="doa:AXF15_02460"/>
<dbReference type="Proteomes" id="UP000063964">
    <property type="component" value="Chromosome"/>
</dbReference>
<dbReference type="AlphaFoldDB" id="A0A0X8JNQ3"/>
<evidence type="ECO:0000256" key="1">
    <source>
        <dbReference type="SAM" id="SignalP"/>
    </source>
</evidence>
<dbReference type="Gene3D" id="3.40.50.1980">
    <property type="entry name" value="Nitrogenase molybdenum iron protein domain"/>
    <property type="match status" value="1"/>
</dbReference>
<feature type="chain" id="PRO_5007067570" description="ABC transporter substrate-binding protein" evidence="1">
    <location>
        <begin position="20"/>
        <end position="244"/>
    </location>
</feature>
<keyword evidence="1" id="KW-0732">Signal</keyword>
<evidence type="ECO:0000313" key="2">
    <source>
        <dbReference type="EMBL" id="AMD92077.1"/>
    </source>
</evidence>
<sequence>MKRMLFFLLFLALPATLQAEARVVASTGWAAALARAAGAEQVPVIAPENLQHPPDYDPKPSDLLKVRGADFVLLGGFEGFAQRLRDAAGGTARIVKVRLNNSPQTVREEVLRLGELFGTQDRAAAFVREFDREYARLAGELRQHFAARGKRAVAHKFMTVWADFAGLEPAGVFGPGPLQPGELLRLAGQKPDLVLDNAHMPTGGPIAESAGCGRAVMINFPGPGMDLLDVFRANARALMDATSE</sequence>
<accession>A0A0X8JNQ3</accession>
<organism evidence="2 3">
    <name type="scientific">Desulfomicrobium orale DSM 12838</name>
    <dbReference type="NCBI Taxonomy" id="888061"/>
    <lineage>
        <taxon>Bacteria</taxon>
        <taxon>Pseudomonadati</taxon>
        <taxon>Thermodesulfobacteriota</taxon>
        <taxon>Desulfovibrionia</taxon>
        <taxon>Desulfovibrionales</taxon>
        <taxon>Desulfomicrobiaceae</taxon>
        <taxon>Desulfomicrobium</taxon>
    </lineage>
</organism>
<protein>
    <recommendedName>
        <fullName evidence="4">ABC transporter substrate-binding protein</fullName>
    </recommendedName>
</protein>
<dbReference type="SUPFAM" id="SSF53807">
    <property type="entry name" value="Helical backbone' metal receptor"/>
    <property type="match status" value="1"/>
</dbReference>
<dbReference type="CDD" id="cd00636">
    <property type="entry name" value="TroA-like"/>
    <property type="match status" value="1"/>
</dbReference>
<name>A0A0X8JNQ3_9BACT</name>
<evidence type="ECO:0008006" key="4">
    <source>
        <dbReference type="Google" id="ProtNLM"/>
    </source>
</evidence>
<dbReference type="STRING" id="888061.AXF15_02460"/>
<dbReference type="OrthoDB" id="1951467at2"/>
<evidence type="ECO:0000313" key="3">
    <source>
        <dbReference type="Proteomes" id="UP000063964"/>
    </source>
</evidence>
<gene>
    <name evidence="2" type="ORF">AXF15_02460</name>
</gene>
<dbReference type="RefSeq" id="WP_066602836.1">
    <property type="nucleotide sequence ID" value="NZ_CP014230.1"/>
</dbReference>
<dbReference type="EMBL" id="CP014230">
    <property type="protein sequence ID" value="AMD92077.1"/>
    <property type="molecule type" value="Genomic_DNA"/>
</dbReference>